<evidence type="ECO:0000313" key="2">
    <source>
        <dbReference type="EMBL" id="MBF2716895.1"/>
    </source>
</evidence>
<gene>
    <name evidence="2" type="ORF">IEI95_022030</name>
</gene>
<feature type="region of interest" description="Disordered" evidence="1">
    <location>
        <begin position="1"/>
        <end position="29"/>
    </location>
</feature>
<dbReference type="EMBL" id="JACXXJ020000005">
    <property type="protein sequence ID" value="MBF2716895.1"/>
    <property type="molecule type" value="Genomic_DNA"/>
</dbReference>
<evidence type="ECO:0000313" key="3">
    <source>
        <dbReference type="Proteomes" id="UP000655037"/>
    </source>
</evidence>
<organism evidence="2 3">
    <name type="scientific">Agrobacterium vitis</name>
    <name type="common">Rhizobium vitis</name>
    <dbReference type="NCBI Taxonomy" id="373"/>
    <lineage>
        <taxon>Bacteria</taxon>
        <taxon>Pseudomonadati</taxon>
        <taxon>Pseudomonadota</taxon>
        <taxon>Alphaproteobacteria</taxon>
        <taxon>Hyphomicrobiales</taxon>
        <taxon>Rhizobiaceae</taxon>
        <taxon>Rhizobium/Agrobacterium group</taxon>
        <taxon>Agrobacterium</taxon>
    </lineage>
</organism>
<protein>
    <submittedName>
        <fullName evidence="2">Uncharacterized protein</fullName>
    </submittedName>
</protein>
<reference evidence="2" key="1">
    <citation type="submission" date="2020-11" db="EMBL/GenBank/DDBJ databases">
        <title>Agrobacterium vitis strain K377 genome.</title>
        <authorList>
            <person name="Xi H."/>
        </authorList>
    </citation>
    <scope>NUCLEOTIDE SEQUENCE</scope>
    <source>
        <strain evidence="2">K377</strain>
    </source>
</reference>
<name>A0AAE2RHG2_AGRVI</name>
<dbReference type="Proteomes" id="UP000655037">
    <property type="component" value="Unassembled WGS sequence"/>
</dbReference>
<comment type="caution">
    <text evidence="2">The sequence shown here is derived from an EMBL/GenBank/DDBJ whole genome shotgun (WGS) entry which is preliminary data.</text>
</comment>
<dbReference type="RefSeq" id="WP_194417029.1">
    <property type="nucleotide sequence ID" value="NZ_JACXXJ020000005.1"/>
</dbReference>
<feature type="compositionally biased region" description="Basic and acidic residues" evidence="1">
    <location>
        <begin position="15"/>
        <end position="27"/>
    </location>
</feature>
<sequence>MAMTSAEKVRRFRERQKEEDKQARRQSEPTQHWYLRRGFSEYADHSGERIDYEMALDVAGLQADGFYDEASPKSATGDIEPSTYENINGAVGRAELTIGMLLEAATTLAGMVNDFKQQEINARIAELETSDLNDPDARKQALADIVKLTKYRDQLSKQVRWTLPQWKVKGE</sequence>
<evidence type="ECO:0000256" key="1">
    <source>
        <dbReference type="SAM" id="MobiDB-lite"/>
    </source>
</evidence>
<proteinExistence type="predicted"/>
<accession>A0AAE2RHG2</accession>
<dbReference type="AlphaFoldDB" id="A0AAE2RHG2"/>